<feature type="active site" description="Nucleophile" evidence="3">
    <location>
        <position position="356"/>
    </location>
</feature>
<feature type="binding site" evidence="3">
    <location>
        <position position="350"/>
    </location>
    <ligand>
        <name>substrate</name>
    </ligand>
</feature>
<dbReference type="PANTHER" id="PTHR30420:SF2">
    <property type="entry name" value="N-SUCCINYLARGININE DIHYDROLASE"/>
    <property type="match status" value="1"/>
</dbReference>
<evidence type="ECO:0000313" key="5">
    <source>
        <dbReference type="Proteomes" id="UP000244013"/>
    </source>
</evidence>
<evidence type="ECO:0000313" key="4">
    <source>
        <dbReference type="EMBL" id="PTW43544.1"/>
    </source>
</evidence>
<dbReference type="GeneID" id="91007866"/>
<comment type="pathway">
    <text evidence="3">Amino-acid degradation; L-arginine degradation via AST pathway; L-glutamate and succinate from L-arginine: step 2/5.</text>
</comment>
<accession>A0A2T5TWE5</accession>
<protein>
    <recommendedName>
        <fullName evidence="3">N-succinylarginine dihydrolase</fullName>
        <ecNumber evidence="3">3.5.3.23</ecNumber>
    </recommendedName>
</protein>
<feature type="active site" evidence="3">
    <location>
        <position position="239"/>
    </location>
</feature>
<feature type="binding site" evidence="3">
    <location>
        <begin position="17"/>
        <end position="26"/>
    </location>
    <ligand>
        <name>substrate</name>
    </ligand>
</feature>
<reference evidence="4 5" key="1">
    <citation type="submission" date="2018-04" db="EMBL/GenBank/DDBJ databases">
        <title>Genomic Encyclopedia of Type Strains, Phase III (KMG-III): the genomes of soil and plant-associated and newly described type strains.</title>
        <authorList>
            <person name="Whitman W."/>
        </authorList>
    </citation>
    <scope>NUCLEOTIDE SEQUENCE [LARGE SCALE GENOMIC DNA]</scope>
    <source>
        <strain evidence="4 5">MA-olki</strain>
    </source>
</reference>
<dbReference type="Pfam" id="PF04996">
    <property type="entry name" value="AstB"/>
    <property type="match status" value="1"/>
</dbReference>
<dbReference type="NCBIfam" id="NF009789">
    <property type="entry name" value="PRK13281.1"/>
    <property type="match status" value="1"/>
</dbReference>
<organism evidence="4 5">
    <name type="scientific">Sphingomonas faeni</name>
    <dbReference type="NCBI Taxonomy" id="185950"/>
    <lineage>
        <taxon>Bacteria</taxon>
        <taxon>Pseudomonadati</taxon>
        <taxon>Pseudomonadota</taxon>
        <taxon>Alphaproteobacteria</taxon>
        <taxon>Sphingomonadales</taxon>
        <taxon>Sphingomonadaceae</taxon>
        <taxon>Sphingomonas</taxon>
    </lineage>
</organism>
<dbReference type="EMBL" id="QAYE01000019">
    <property type="protein sequence ID" value="PTW43544.1"/>
    <property type="molecule type" value="Genomic_DNA"/>
</dbReference>
<proteinExistence type="inferred from homology"/>
<comment type="function">
    <text evidence="3">Catalyzes the hydrolysis of N(2)-succinylarginine into N(2)-succinylornithine, ammonia and CO(2).</text>
</comment>
<dbReference type="GO" id="GO:0019545">
    <property type="term" value="P:L-arginine catabolic process to succinate"/>
    <property type="evidence" value="ECO:0007669"/>
    <property type="project" value="UniProtKB-UniRule"/>
</dbReference>
<dbReference type="EC" id="3.5.3.23" evidence="3"/>
<dbReference type="GO" id="GO:0009015">
    <property type="term" value="F:N-succinylarginine dihydrolase activity"/>
    <property type="evidence" value="ECO:0007669"/>
    <property type="project" value="UniProtKB-UniRule"/>
</dbReference>
<dbReference type="AlphaFoldDB" id="A0A2T5TWE5"/>
<comment type="caution">
    <text evidence="4">The sequence shown here is derived from an EMBL/GenBank/DDBJ whole genome shotgun (WGS) entry which is preliminary data.</text>
</comment>
<gene>
    <name evidence="3" type="primary">astB</name>
    <name evidence="4" type="ORF">C8J25_11919</name>
</gene>
<dbReference type="HAMAP" id="MF_01172">
    <property type="entry name" value="AstB"/>
    <property type="match status" value="1"/>
</dbReference>
<feature type="active site" evidence="3">
    <location>
        <position position="170"/>
    </location>
</feature>
<dbReference type="OrthoDB" id="248552at2"/>
<dbReference type="UniPathway" id="UPA00185">
    <property type="reaction ID" value="UER00280"/>
</dbReference>
<dbReference type="InterPro" id="IPR037031">
    <property type="entry name" value="AstB_sf"/>
</dbReference>
<keyword evidence="1 3" id="KW-0056">Arginine metabolism</keyword>
<dbReference type="InterPro" id="IPR007079">
    <property type="entry name" value="SuccinylArg_d-Hdrlase_AstB"/>
</dbReference>
<comment type="similarity">
    <text evidence="3">Belongs to the succinylarginine dihydrolase family.</text>
</comment>
<comment type="subunit">
    <text evidence="3">Homodimer.</text>
</comment>
<dbReference type="SUPFAM" id="SSF55909">
    <property type="entry name" value="Pentein"/>
    <property type="match status" value="1"/>
</dbReference>
<dbReference type="PANTHER" id="PTHR30420">
    <property type="entry name" value="N-SUCCINYLARGININE DIHYDROLASE"/>
    <property type="match status" value="1"/>
</dbReference>
<dbReference type="RefSeq" id="WP_107956015.1">
    <property type="nucleotide sequence ID" value="NZ_QAYE01000019.1"/>
</dbReference>
<evidence type="ECO:0000256" key="1">
    <source>
        <dbReference type="ARBA" id="ARBA00022503"/>
    </source>
</evidence>
<feature type="binding site" evidence="3">
    <location>
        <position position="241"/>
    </location>
    <ligand>
        <name>substrate</name>
    </ligand>
</feature>
<dbReference type="Proteomes" id="UP000244013">
    <property type="component" value="Unassembled WGS sequence"/>
</dbReference>
<name>A0A2T5TWE5_9SPHN</name>
<evidence type="ECO:0000256" key="2">
    <source>
        <dbReference type="ARBA" id="ARBA00022801"/>
    </source>
</evidence>
<feature type="binding site" evidence="3">
    <location>
        <begin position="135"/>
        <end position="136"/>
    </location>
    <ligand>
        <name>substrate</name>
    </ligand>
</feature>
<feature type="binding site" evidence="3">
    <location>
        <position position="203"/>
    </location>
    <ligand>
        <name>substrate</name>
    </ligand>
</feature>
<comment type="catalytic activity">
    <reaction evidence="3">
        <text>N(2)-succinyl-L-arginine + 2 H2O + 2 H(+) = N(2)-succinyl-L-ornithine + 2 NH4(+) + CO2</text>
        <dbReference type="Rhea" id="RHEA:19533"/>
        <dbReference type="ChEBI" id="CHEBI:15377"/>
        <dbReference type="ChEBI" id="CHEBI:15378"/>
        <dbReference type="ChEBI" id="CHEBI:16526"/>
        <dbReference type="ChEBI" id="CHEBI:28938"/>
        <dbReference type="ChEBI" id="CHEBI:58241"/>
        <dbReference type="ChEBI" id="CHEBI:58514"/>
        <dbReference type="EC" id="3.5.3.23"/>
    </reaction>
</comment>
<evidence type="ECO:0000256" key="3">
    <source>
        <dbReference type="HAMAP-Rule" id="MF_01172"/>
    </source>
</evidence>
<dbReference type="Gene3D" id="3.75.10.20">
    <property type="entry name" value="Succinylarginine dihydrolase"/>
    <property type="match status" value="1"/>
</dbReference>
<feature type="binding site" evidence="3">
    <location>
        <position position="108"/>
    </location>
    <ligand>
        <name>substrate</name>
    </ligand>
</feature>
<dbReference type="GO" id="GO:0019544">
    <property type="term" value="P:L-arginine catabolic process to L-glutamate"/>
    <property type="evidence" value="ECO:0007669"/>
    <property type="project" value="UniProtKB-UniRule"/>
</dbReference>
<sequence length="429" mass="45878">MIEVNFDGIVGPTHNYAGLSIGNRASSANAGAVSAPRLAALQGVGKMRRLMDMGLKQGVFLPHVRPQVDWLRSLGFARSDAEVLSSAWAADRALVANAMSASSMWTANAGTVSPATDTRDGLCHISVANLSTMPHRAIEAVQTERQLRLAFSDARYFRVHPPLPAAFGDEGAANFMRLVSPAGGAAVEMFVYGEGQAGGFPSRQHRSASEAVARRHGLDPRHTLMARQSAAAIAAGAFHNDVVAVANGHVLFAHEQAFANPRALYDAVAALVPDAVIVEVPSDRVSLDTAIRTYLFNSQLVTMPDGGMTLVLPAEAREHADVWAWLSELIATGGPITRLEIVDVRESMRNGGGPACLRLRVQVDAEAFAAIDRRFLLDDAACDRIEAVIAREWPEAIAPDDLGNPHLWEQCLRARSALTAALGFSPDEI</sequence>
<keyword evidence="2 3" id="KW-0378">Hydrolase</keyword>